<feature type="compositionally biased region" description="Polar residues" evidence="1">
    <location>
        <begin position="197"/>
        <end position="209"/>
    </location>
</feature>
<dbReference type="InterPro" id="IPR009057">
    <property type="entry name" value="Homeodomain-like_sf"/>
</dbReference>
<feature type="region of interest" description="Disordered" evidence="1">
    <location>
        <begin position="38"/>
        <end position="57"/>
    </location>
</feature>
<feature type="domain" description="Myb-like" evidence="2">
    <location>
        <begin position="331"/>
        <end position="381"/>
    </location>
</feature>
<feature type="region of interest" description="Disordered" evidence="1">
    <location>
        <begin position="137"/>
        <end position="218"/>
    </location>
</feature>
<name>A0A9N8WK59_FUNMO</name>
<gene>
    <name evidence="3" type="ORF">FMOSSE_LOCUS3607</name>
</gene>
<organism evidence="3 4">
    <name type="scientific">Funneliformis mosseae</name>
    <name type="common">Endomycorrhizal fungus</name>
    <name type="synonym">Glomus mosseae</name>
    <dbReference type="NCBI Taxonomy" id="27381"/>
    <lineage>
        <taxon>Eukaryota</taxon>
        <taxon>Fungi</taxon>
        <taxon>Fungi incertae sedis</taxon>
        <taxon>Mucoromycota</taxon>
        <taxon>Glomeromycotina</taxon>
        <taxon>Glomeromycetes</taxon>
        <taxon>Glomerales</taxon>
        <taxon>Glomeraceae</taxon>
        <taxon>Funneliformis</taxon>
    </lineage>
</organism>
<feature type="compositionally biased region" description="Polar residues" evidence="1">
    <location>
        <begin position="48"/>
        <end position="57"/>
    </location>
</feature>
<dbReference type="InterPro" id="IPR001005">
    <property type="entry name" value="SANT/Myb"/>
</dbReference>
<evidence type="ECO:0000259" key="2">
    <source>
        <dbReference type="SMART" id="SM00717"/>
    </source>
</evidence>
<dbReference type="Gene3D" id="1.10.10.60">
    <property type="entry name" value="Homeodomain-like"/>
    <property type="match status" value="1"/>
</dbReference>
<dbReference type="Proteomes" id="UP000789375">
    <property type="component" value="Unassembled WGS sequence"/>
</dbReference>
<reference evidence="3" key="1">
    <citation type="submission" date="2021-06" db="EMBL/GenBank/DDBJ databases">
        <authorList>
            <person name="Kallberg Y."/>
            <person name="Tangrot J."/>
            <person name="Rosling A."/>
        </authorList>
    </citation>
    <scope>NUCLEOTIDE SEQUENCE</scope>
    <source>
        <strain evidence="3">87-6 pot B 2015</strain>
    </source>
</reference>
<dbReference type="SMART" id="SM00717">
    <property type="entry name" value="SANT"/>
    <property type="match status" value="1"/>
</dbReference>
<feature type="region of interest" description="Disordered" evidence="1">
    <location>
        <begin position="436"/>
        <end position="464"/>
    </location>
</feature>
<comment type="caution">
    <text evidence="3">The sequence shown here is derived from an EMBL/GenBank/DDBJ whole genome shotgun (WGS) entry which is preliminary data.</text>
</comment>
<dbReference type="SUPFAM" id="SSF46689">
    <property type="entry name" value="Homeodomain-like"/>
    <property type="match status" value="1"/>
</dbReference>
<feature type="compositionally biased region" description="Low complexity" evidence="1">
    <location>
        <begin position="161"/>
        <end position="173"/>
    </location>
</feature>
<dbReference type="CDD" id="cd11660">
    <property type="entry name" value="SANT_TRF"/>
    <property type="match status" value="1"/>
</dbReference>
<protein>
    <submittedName>
        <fullName evidence="3">6121_t:CDS:1</fullName>
    </submittedName>
</protein>
<keyword evidence="4" id="KW-1185">Reference proteome</keyword>
<evidence type="ECO:0000313" key="3">
    <source>
        <dbReference type="EMBL" id="CAG8492446.1"/>
    </source>
</evidence>
<dbReference type="EMBL" id="CAJVPP010000547">
    <property type="protein sequence ID" value="CAG8492446.1"/>
    <property type="molecule type" value="Genomic_DNA"/>
</dbReference>
<feature type="region of interest" description="Disordered" evidence="1">
    <location>
        <begin position="88"/>
        <end position="108"/>
    </location>
</feature>
<proteinExistence type="predicted"/>
<accession>A0A9N8WK59</accession>
<evidence type="ECO:0000256" key="1">
    <source>
        <dbReference type="SAM" id="MobiDB-lite"/>
    </source>
</evidence>
<feature type="compositionally biased region" description="Acidic residues" evidence="1">
    <location>
        <begin position="448"/>
        <end position="464"/>
    </location>
</feature>
<evidence type="ECO:0000313" key="4">
    <source>
        <dbReference type="Proteomes" id="UP000789375"/>
    </source>
</evidence>
<sequence>MSFAINFIIDHPEENKTDTSTSNLTNYHWDDFFATTANESSEEETIEQGFQEQGQRQLTPKDPIVQEPIIEHSPIPTLPINLPSPLPLLEATKPQPPTVLASSPPPPHLPSSNILPPIILPPLTPFAVHIPPPKKIELPTTNVTPPSEIVTPPTKSQSRHSNSSPTNKSSTPKMKPITPRLRLKRNSKIRPGEQELTRSSPSPKSSPITNDDDSTPKDQILPEFTLELPVTLDSPKENLDKEPSELPAIHLTGVTDEMQVDLLETSDDSQQQEIEENPAIEKLKIKQAWIKRMRLKFSVRPEFGITQNILHLDGSLNQDYFRPPKGSIPQIQRKWTDKERVLLIKGVEKYGIGHYKEISDELLPDWSAQDLRVKTMRLIGRQNLQLYKEWKGDENAIKVEYEKNKNIGLKTGMWKAGTLVYDDNGVVLKMIQELSGDSKKRKRNGQDILEEDDDTAYDEEIEID</sequence>
<dbReference type="AlphaFoldDB" id="A0A9N8WK59"/>